<evidence type="ECO:0000256" key="9">
    <source>
        <dbReference type="ARBA" id="ARBA00023136"/>
    </source>
</evidence>
<name>A0A164Z5A0_9AGAM</name>
<protein>
    <recommendedName>
        <fullName evidence="10">Cytochrome c oxidase subunit 8, mitochondrial</fullName>
    </recommendedName>
    <alternativeName>
        <fullName evidence="10">Cytochrome c oxidase polypeptide VIII</fullName>
    </alternativeName>
</protein>
<dbReference type="GO" id="GO:0045277">
    <property type="term" value="C:respiratory chain complex IV"/>
    <property type="evidence" value="ECO:0007669"/>
    <property type="project" value="UniProtKB-UniRule"/>
</dbReference>
<dbReference type="PANTHER" id="PTHR13313">
    <property type="entry name" value="CYTOCHROME C OXIDASE SUBUNIT VIIC"/>
    <property type="match status" value="1"/>
</dbReference>
<accession>A0A164Z5A0</accession>
<dbReference type="OrthoDB" id="9974841at2759"/>
<dbReference type="EMBL" id="KV419396">
    <property type="protein sequence ID" value="KZS97562.1"/>
    <property type="molecule type" value="Genomic_DNA"/>
</dbReference>
<dbReference type="AlphaFoldDB" id="A0A164Z5A0"/>
<evidence type="ECO:0000256" key="5">
    <source>
        <dbReference type="ARBA" id="ARBA00022792"/>
    </source>
</evidence>
<dbReference type="GO" id="GO:0006123">
    <property type="term" value="P:mitochondrial electron transport, cytochrome c to oxygen"/>
    <property type="evidence" value="ECO:0007669"/>
    <property type="project" value="UniProtKB-UniRule"/>
</dbReference>
<evidence type="ECO:0000313" key="12">
    <source>
        <dbReference type="Proteomes" id="UP000076722"/>
    </source>
</evidence>
<dbReference type="STRING" id="1314777.A0A164Z5A0"/>
<sequence>MALSLARPILRQSILRQSQSLGKPRFVHIENKLGDNMPFSYSNKRAFGIKLAAFLLSGFSIPFIAASVQLKRAGGSA</sequence>
<gene>
    <name evidence="11" type="ORF">SISNIDRAFT_481480</name>
</gene>
<comment type="function">
    <text evidence="10">Component of the cytochrome c oxidase, the last enzyme in the mitochondrial electron transport chain which drives oxidative phosphorylation. The respiratory chain contains 3 multisubunit complexes succinate dehydrogenase (complex II, CII), ubiquinol-cytochrome c oxidoreductase (cytochrome b-c1 complex, complex III, CIII) and cytochrome c oxidase (complex IV, CIV), that cooperate to transfer electrons derived from NADH and succinate to molecular oxygen, creating an electrochemical gradient over the inner membrane that drives transmembrane transport and the ATP synthase. Cytochrome c oxidase is the component of the respiratory chain that catalyzes the reduction of oxygen to water. Electrons originating from reduced cytochrome c in the intermembrane space (IMS) are transferred via the dinuclear copper A center (CU(A)) of subunit 2 and heme A of subunit 1 to the active site in subunit 1, a binuclear center (BNC) formed by heme A3 and copper B (CU(B)). The BNC reduces molecular oxygen to 2 water molecules using 4 electrons from cytochrome c in the IMS and 4 protons from the mitochondrial matrix.</text>
</comment>
<comment type="pathway">
    <text evidence="2 10">Energy metabolism; oxidative phosphorylation.</text>
</comment>
<evidence type="ECO:0000256" key="10">
    <source>
        <dbReference type="RuleBase" id="RU368123"/>
    </source>
</evidence>
<evidence type="ECO:0000256" key="6">
    <source>
        <dbReference type="ARBA" id="ARBA00022946"/>
    </source>
</evidence>
<evidence type="ECO:0000256" key="1">
    <source>
        <dbReference type="ARBA" id="ARBA00004434"/>
    </source>
</evidence>
<keyword evidence="9 10" id="KW-0472">Membrane</keyword>
<keyword evidence="7 10" id="KW-1133">Transmembrane helix</keyword>
<dbReference type="Gene3D" id="4.10.49.10">
    <property type="entry name" value="Cytochrome c oxidase subunit VIIc"/>
    <property type="match status" value="1"/>
</dbReference>
<evidence type="ECO:0000313" key="11">
    <source>
        <dbReference type="EMBL" id="KZS97562.1"/>
    </source>
</evidence>
<dbReference type="Pfam" id="PF02935">
    <property type="entry name" value="COX7C"/>
    <property type="match status" value="1"/>
</dbReference>
<dbReference type="PANTHER" id="PTHR13313:SF0">
    <property type="entry name" value="CYTOCHROME C OXIDASE SUBUNIT 7C, MITOCHONDRIAL"/>
    <property type="match status" value="1"/>
</dbReference>
<evidence type="ECO:0000256" key="7">
    <source>
        <dbReference type="ARBA" id="ARBA00022989"/>
    </source>
</evidence>
<comment type="subcellular location">
    <subcellularLocation>
        <location evidence="1 10">Mitochondrion inner membrane</location>
        <topology evidence="1 10">Single-pass membrane protein</topology>
    </subcellularLocation>
</comment>
<dbReference type="UniPathway" id="UPA00705"/>
<feature type="transmembrane region" description="Helical" evidence="10">
    <location>
        <begin position="47"/>
        <end position="68"/>
    </location>
</feature>
<comment type="subunit">
    <text evidence="10">Component of the cytochrome c oxidase (complex IV, CIV), a multisubunit enzyme composed of a catalytic core of 3 subunits and several supernumerary subunits. The complex exists as a monomer or a dimer and forms supercomplexes (SCs) in the inner mitochondrial membrane with ubiquinol-cytochrome c oxidoreductase (cytochrome b-c1 complex, complex III, CIII).</text>
</comment>
<keyword evidence="4 10" id="KW-0812">Transmembrane</keyword>
<evidence type="ECO:0000256" key="2">
    <source>
        <dbReference type="ARBA" id="ARBA00004673"/>
    </source>
</evidence>
<proteinExistence type="inferred from homology"/>
<evidence type="ECO:0000256" key="8">
    <source>
        <dbReference type="ARBA" id="ARBA00023128"/>
    </source>
</evidence>
<dbReference type="GO" id="GO:0005743">
    <property type="term" value="C:mitochondrial inner membrane"/>
    <property type="evidence" value="ECO:0007669"/>
    <property type="project" value="UniProtKB-SubCell"/>
</dbReference>
<keyword evidence="8 10" id="KW-0496">Mitochondrion</keyword>
<keyword evidence="6 10" id="KW-0809">Transit peptide</keyword>
<comment type="similarity">
    <text evidence="3 10">Belongs to the cytochrome c oxidase VIIc family.</text>
</comment>
<reference evidence="11 12" key="1">
    <citation type="journal article" date="2016" name="Mol. Biol. Evol.">
        <title>Comparative Genomics of Early-Diverging Mushroom-Forming Fungi Provides Insights into the Origins of Lignocellulose Decay Capabilities.</title>
        <authorList>
            <person name="Nagy L.G."/>
            <person name="Riley R."/>
            <person name="Tritt A."/>
            <person name="Adam C."/>
            <person name="Daum C."/>
            <person name="Floudas D."/>
            <person name="Sun H."/>
            <person name="Yadav J.S."/>
            <person name="Pangilinan J."/>
            <person name="Larsson K.H."/>
            <person name="Matsuura K."/>
            <person name="Barry K."/>
            <person name="Labutti K."/>
            <person name="Kuo R."/>
            <person name="Ohm R.A."/>
            <person name="Bhattacharya S.S."/>
            <person name="Shirouzu T."/>
            <person name="Yoshinaga Y."/>
            <person name="Martin F.M."/>
            <person name="Grigoriev I.V."/>
            <person name="Hibbett D.S."/>
        </authorList>
    </citation>
    <scope>NUCLEOTIDE SEQUENCE [LARGE SCALE GENOMIC DNA]</scope>
    <source>
        <strain evidence="11 12">HHB9708</strain>
    </source>
</reference>
<evidence type="ECO:0000256" key="4">
    <source>
        <dbReference type="ARBA" id="ARBA00022692"/>
    </source>
</evidence>
<keyword evidence="12" id="KW-1185">Reference proteome</keyword>
<keyword evidence="5 10" id="KW-0999">Mitochondrion inner membrane</keyword>
<organism evidence="11 12">
    <name type="scientific">Sistotremastrum niveocremeum HHB9708</name>
    <dbReference type="NCBI Taxonomy" id="1314777"/>
    <lineage>
        <taxon>Eukaryota</taxon>
        <taxon>Fungi</taxon>
        <taxon>Dikarya</taxon>
        <taxon>Basidiomycota</taxon>
        <taxon>Agaricomycotina</taxon>
        <taxon>Agaricomycetes</taxon>
        <taxon>Sistotremastrales</taxon>
        <taxon>Sistotremastraceae</taxon>
        <taxon>Sertulicium</taxon>
        <taxon>Sertulicium niveocremeum</taxon>
    </lineage>
</organism>
<dbReference type="InterPro" id="IPR036636">
    <property type="entry name" value="COX7C/Cox8_sf"/>
</dbReference>
<dbReference type="InterPro" id="IPR004202">
    <property type="entry name" value="COX7C/Cox8"/>
</dbReference>
<dbReference type="Proteomes" id="UP000076722">
    <property type="component" value="Unassembled WGS sequence"/>
</dbReference>
<dbReference type="SUPFAM" id="SSF81427">
    <property type="entry name" value="Mitochondrial cytochrome c oxidase subunit VIIc (aka VIIIa)"/>
    <property type="match status" value="1"/>
</dbReference>
<evidence type="ECO:0000256" key="3">
    <source>
        <dbReference type="ARBA" id="ARBA00010514"/>
    </source>
</evidence>